<gene>
    <name evidence="4" type="ORF">B9Q03_05430</name>
</gene>
<dbReference type="InterPro" id="IPR029057">
    <property type="entry name" value="PRTase-like"/>
</dbReference>
<dbReference type="PANTHER" id="PTHR43864">
    <property type="entry name" value="HYPOXANTHINE/GUANINE PHOSPHORIBOSYLTRANSFERASE"/>
    <property type="match status" value="1"/>
</dbReference>
<dbReference type="PANTHER" id="PTHR43864:SF1">
    <property type="entry name" value="XANTHINE PHOSPHORIBOSYLTRANSFERASE"/>
    <property type="match status" value="1"/>
</dbReference>
<dbReference type="Gene3D" id="3.40.50.2020">
    <property type="match status" value="1"/>
</dbReference>
<dbReference type="AlphaFoldDB" id="A0A2R6AXA0"/>
<evidence type="ECO:0000313" key="4">
    <source>
        <dbReference type="EMBL" id="PSN90987.1"/>
    </source>
</evidence>
<dbReference type="InterPro" id="IPR000836">
    <property type="entry name" value="PRTase_dom"/>
</dbReference>
<evidence type="ECO:0000256" key="1">
    <source>
        <dbReference type="ARBA" id="ARBA00022679"/>
    </source>
</evidence>
<evidence type="ECO:0000256" key="2">
    <source>
        <dbReference type="ARBA" id="ARBA00022726"/>
    </source>
</evidence>
<evidence type="ECO:0000313" key="5">
    <source>
        <dbReference type="Proteomes" id="UP000240322"/>
    </source>
</evidence>
<organism evidence="4 5">
    <name type="scientific">Candidatus Marsarchaeota G2 archaeon OSP_D</name>
    <dbReference type="NCBI Taxonomy" id="1978157"/>
    <lineage>
        <taxon>Archaea</taxon>
        <taxon>Candidatus Marsarchaeota</taxon>
        <taxon>Candidatus Marsarchaeota group 2</taxon>
    </lineage>
</organism>
<dbReference type="SUPFAM" id="SSF53271">
    <property type="entry name" value="PRTase-like"/>
    <property type="match status" value="1"/>
</dbReference>
<dbReference type="InterPro" id="IPR050118">
    <property type="entry name" value="Pur/Pyrimidine_PRTase"/>
</dbReference>
<dbReference type="EMBL" id="NEXE01000039">
    <property type="protein sequence ID" value="PSN90987.1"/>
    <property type="molecule type" value="Genomic_DNA"/>
</dbReference>
<proteinExistence type="predicted"/>
<protein>
    <recommendedName>
        <fullName evidence="3">Phosphoribosyltransferase domain-containing protein</fullName>
    </recommendedName>
</protein>
<dbReference type="GO" id="GO:0016740">
    <property type="term" value="F:transferase activity"/>
    <property type="evidence" value="ECO:0007669"/>
    <property type="project" value="UniProtKB-KW"/>
</dbReference>
<feature type="domain" description="Phosphoribosyltransferase" evidence="3">
    <location>
        <begin position="36"/>
        <end position="165"/>
    </location>
</feature>
<accession>A0A2R6AXA0</accession>
<dbReference type="CDD" id="cd06223">
    <property type="entry name" value="PRTases_typeI"/>
    <property type="match status" value="1"/>
</dbReference>
<keyword evidence="1" id="KW-0808">Transferase</keyword>
<reference evidence="4 5" key="1">
    <citation type="submission" date="2017-04" db="EMBL/GenBank/DDBJ databases">
        <title>Novel microbial lineages endemic to geothermal iron-oxide mats fill important gaps in the evolutionary history of Archaea.</title>
        <authorList>
            <person name="Jay Z.J."/>
            <person name="Beam J.P."/>
            <person name="Dlakic M."/>
            <person name="Rusch D.B."/>
            <person name="Kozubal M.A."/>
            <person name="Inskeep W.P."/>
        </authorList>
    </citation>
    <scope>NUCLEOTIDE SEQUENCE [LARGE SCALE GENOMIC DNA]</scope>
    <source>
        <strain evidence="4">OSP_D</strain>
    </source>
</reference>
<evidence type="ECO:0000259" key="3">
    <source>
        <dbReference type="Pfam" id="PF00156"/>
    </source>
</evidence>
<sequence>MGPSLETVSKILWSLRTGSGIKIKDVGGESILRIEWLNLYNHPDVLGSLGELFAHWIVKLGYSPDAIVSMETSGAKYGVATSLSLGLPYVSLYKGDKLIFDDPVSVESRSVTESRPLKLFGDKSIIARFKKVVIVDDIRRTSHTIDSAVEVIEKCGSSVESCFVVLDFKFAGHPYPRRIRREVFHSLFEVSSISRTGECEVNAGLAVRYLELLRAG</sequence>
<dbReference type="GO" id="GO:0006166">
    <property type="term" value="P:purine ribonucleoside salvage"/>
    <property type="evidence" value="ECO:0007669"/>
    <property type="project" value="UniProtKB-KW"/>
</dbReference>
<dbReference type="Proteomes" id="UP000240322">
    <property type="component" value="Unassembled WGS sequence"/>
</dbReference>
<dbReference type="Pfam" id="PF00156">
    <property type="entry name" value="Pribosyltran"/>
    <property type="match status" value="1"/>
</dbReference>
<keyword evidence="2" id="KW-0660">Purine salvage</keyword>
<name>A0A2R6AXA0_9ARCH</name>
<comment type="caution">
    <text evidence="4">The sequence shown here is derived from an EMBL/GenBank/DDBJ whole genome shotgun (WGS) entry which is preliminary data.</text>
</comment>